<accession>A0A4C1UJV6</accession>
<protein>
    <submittedName>
        <fullName evidence="1">Uncharacterized protein</fullName>
    </submittedName>
</protein>
<organism evidence="1 2">
    <name type="scientific">Eumeta variegata</name>
    <name type="common">Bagworm moth</name>
    <name type="synonym">Eumeta japonica</name>
    <dbReference type="NCBI Taxonomy" id="151549"/>
    <lineage>
        <taxon>Eukaryota</taxon>
        <taxon>Metazoa</taxon>
        <taxon>Ecdysozoa</taxon>
        <taxon>Arthropoda</taxon>
        <taxon>Hexapoda</taxon>
        <taxon>Insecta</taxon>
        <taxon>Pterygota</taxon>
        <taxon>Neoptera</taxon>
        <taxon>Endopterygota</taxon>
        <taxon>Lepidoptera</taxon>
        <taxon>Glossata</taxon>
        <taxon>Ditrysia</taxon>
        <taxon>Tineoidea</taxon>
        <taxon>Psychidae</taxon>
        <taxon>Oiketicinae</taxon>
        <taxon>Eumeta</taxon>
    </lineage>
</organism>
<evidence type="ECO:0000313" key="1">
    <source>
        <dbReference type="EMBL" id="GBP26609.1"/>
    </source>
</evidence>
<gene>
    <name evidence="1" type="ORF">EVAR_18246_1</name>
</gene>
<proteinExistence type="predicted"/>
<dbReference type="AlphaFoldDB" id="A0A4C1UJV6"/>
<dbReference type="EMBL" id="BGZK01000182">
    <property type="protein sequence ID" value="GBP26609.1"/>
    <property type="molecule type" value="Genomic_DNA"/>
</dbReference>
<comment type="caution">
    <text evidence="1">The sequence shown here is derived from an EMBL/GenBank/DDBJ whole genome shotgun (WGS) entry which is preliminary data.</text>
</comment>
<reference evidence="1 2" key="1">
    <citation type="journal article" date="2019" name="Commun. Biol.">
        <title>The bagworm genome reveals a unique fibroin gene that provides high tensile strength.</title>
        <authorList>
            <person name="Kono N."/>
            <person name="Nakamura H."/>
            <person name="Ohtoshi R."/>
            <person name="Tomita M."/>
            <person name="Numata K."/>
            <person name="Arakawa K."/>
        </authorList>
    </citation>
    <scope>NUCLEOTIDE SEQUENCE [LARGE SCALE GENOMIC DNA]</scope>
</reference>
<sequence>MTTVVTKPAYRVKVQVPDLKGKDCGMAHLNDGLIEIRFRNYLYGRCKLSLTDRIAHLLPLKIITHVIKRSRAYPIATEKLGFSRTQSQKRAPPAPAVSPTNHLRARARDCFLVRNEQTFSGESMVG</sequence>
<dbReference type="Proteomes" id="UP000299102">
    <property type="component" value="Unassembled WGS sequence"/>
</dbReference>
<evidence type="ECO:0000313" key="2">
    <source>
        <dbReference type="Proteomes" id="UP000299102"/>
    </source>
</evidence>
<keyword evidence="2" id="KW-1185">Reference proteome</keyword>
<name>A0A4C1UJV6_EUMVA</name>